<feature type="transmembrane region" description="Helical" evidence="1">
    <location>
        <begin position="98"/>
        <end position="125"/>
    </location>
</feature>
<dbReference type="Pfam" id="PF09335">
    <property type="entry name" value="VTT_dom"/>
    <property type="match status" value="1"/>
</dbReference>
<proteinExistence type="predicted"/>
<dbReference type="PANTHER" id="PTHR46431">
    <property type="entry name" value="EXPRESSED PROTEIN"/>
    <property type="match status" value="1"/>
</dbReference>
<dbReference type="InterPro" id="IPR032816">
    <property type="entry name" value="VTT_dom"/>
</dbReference>
<keyword evidence="4" id="KW-1185">Reference proteome</keyword>
<accession>A0A9D4WMJ8</accession>
<dbReference type="AlphaFoldDB" id="A0A9D4WMJ8"/>
<keyword evidence="1" id="KW-0812">Transmembrane</keyword>
<dbReference type="Gramene" id="Psat05G0161200-T1">
    <property type="protein sequence ID" value="KAI5404517.1"/>
    <property type="gene ID" value="KIW84_051612"/>
</dbReference>
<keyword evidence="1" id="KW-0472">Membrane</keyword>
<gene>
    <name evidence="3" type="ORF">KIW84_051612</name>
</gene>
<reference evidence="3 4" key="1">
    <citation type="journal article" date="2022" name="Nat. Genet.">
        <title>Improved pea reference genome and pan-genome highlight genomic features and evolutionary characteristics.</title>
        <authorList>
            <person name="Yang T."/>
            <person name="Liu R."/>
            <person name="Luo Y."/>
            <person name="Hu S."/>
            <person name="Wang D."/>
            <person name="Wang C."/>
            <person name="Pandey M.K."/>
            <person name="Ge S."/>
            <person name="Xu Q."/>
            <person name="Li N."/>
            <person name="Li G."/>
            <person name="Huang Y."/>
            <person name="Saxena R.K."/>
            <person name="Ji Y."/>
            <person name="Li M."/>
            <person name="Yan X."/>
            <person name="He Y."/>
            <person name="Liu Y."/>
            <person name="Wang X."/>
            <person name="Xiang C."/>
            <person name="Varshney R.K."/>
            <person name="Ding H."/>
            <person name="Gao S."/>
            <person name="Zong X."/>
        </authorList>
    </citation>
    <scope>NUCLEOTIDE SEQUENCE [LARGE SCALE GENOMIC DNA]</scope>
    <source>
        <strain evidence="3 4">cv. Zhongwan 6</strain>
    </source>
</reference>
<keyword evidence="1" id="KW-1133">Transmembrane helix</keyword>
<feature type="transmembrane region" description="Helical" evidence="1">
    <location>
        <begin position="225"/>
        <end position="246"/>
    </location>
</feature>
<feature type="transmembrane region" description="Helical" evidence="1">
    <location>
        <begin position="185"/>
        <end position="205"/>
    </location>
</feature>
<evidence type="ECO:0000256" key="1">
    <source>
        <dbReference type="SAM" id="Phobius"/>
    </source>
</evidence>
<feature type="transmembrane region" description="Helical" evidence="1">
    <location>
        <begin position="68"/>
        <end position="86"/>
    </location>
</feature>
<feature type="domain" description="VTT" evidence="2">
    <location>
        <begin position="85"/>
        <end position="205"/>
    </location>
</feature>
<comment type="caution">
    <text evidence="3">The sequence shown here is derived from an EMBL/GenBank/DDBJ whole genome shotgun (WGS) entry which is preliminary data.</text>
</comment>
<organism evidence="3 4">
    <name type="scientific">Pisum sativum</name>
    <name type="common">Garden pea</name>
    <name type="synonym">Lathyrus oleraceus</name>
    <dbReference type="NCBI Taxonomy" id="3888"/>
    <lineage>
        <taxon>Eukaryota</taxon>
        <taxon>Viridiplantae</taxon>
        <taxon>Streptophyta</taxon>
        <taxon>Embryophyta</taxon>
        <taxon>Tracheophyta</taxon>
        <taxon>Spermatophyta</taxon>
        <taxon>Magnoliopsida</taxon>
        <taxon>eudicotyledons</taxon>
        <taxon>Gunneridae</taxon>
        <taxon>Pentapetalae</taxon>
        <taxon>rosids</taxon>
        <taxon>fabids</taxon>
        <taxon>Fabales</taxon>
        <taxon>Fabaceae</taxon>
        <taxon>Papilionoideae</taxon>
        <taxon>50 kb inversion clade</taxon>
        <taxon>NPAAA clade</taxon>
        <taxon>Hologalegina</taxon>
        <taxon>IRL clade</taxon>
        <taxon>Fabeae</taxon>
        <taxon>Lathyrus</taxon>
    </lineage>
</organism>
<sequence length="367" mass="40769">MQDSASHWLVMNVAVRNIFMGGGSDEKQLVEDTGFLAVAVLKWVGPYFIDKEVIPIINWETETFSPPVLTILVFASVALFPTILLPSTPSMWVAGMKYGYGFGFLLMIPAVAIGVSLPFIIGSIFHHKIEGWLEKYPKKAFIQKSAGGGSWFHQFRAFALIRVSSFPYMIYNYCAVATNVKYGPYIIGSLVGIMPEIFVAIYTGILIRTLADATNERQSLSAQQIIFNALGFCITVATTIIITVYARGGSVCASHMEVTGMLLGDGSACRGNFESKFLMQMWILREQVQIVRDNSTDVMLYRISLATIQVTIDFQAAKKKRFQEPASEIGLEPLCAYPAYNNILPKEQTRPNFTVSFLSVRNITTIL</sequence>
<evidence type="ECO:0000259" key="2">
    <source>
        <dbReference type="Pfam" id="PF09335"/>
    </source>
</evidence>
<dbReference type="PANTHER" id="PTHR46431:SF7">
    <property type="entry name" value="SNARE ASSOCIATED GOLGI PROTEIN FAMILY"/>
    <property type="match status" value="1"/>
</dbReference>
<dbReference type="Proteomes" id="UP001058974">
    <property type="component" value="Chromosome 5"/>
</dbReference>
<evidence type="ECO:0000313" key="3">
    <source>
        <dbReference type="EMBL" id="KAI5404517.1"/>
    </source>
</evidence>
<dbReference type="EMBL" id="JAMSHJ010000005">
    <property type="protein sequence ID" value="KAI5404517.1"/>
    <property type="molecule type" value="Genomic_DNA"/>
</dbReference>
<name>A0A9D4WMJ8_PEA</name>
<protein>
    <recommendedName>
        <fullName evidence="2">VTT domain-containing protein</fullName>
    </recommendedName>
</protein>
<evidence type="ECO:0000313" key="4">
    <source>
        <dbReference type="Proteomes" id="UP001058974"/>
    </source>
</evidence>